<sequence length="189" mass="21920">MSRKSTMTLLLFYSLCILVQASIVISELPPPPGANLYDDYNGHHNTGLFKFLMSTSLRSSHCAIGFTYNDGMNIRDRDRIINPNEACCIVKFTDIGQSEIDDIICQKVCKLERFGEEYTEDNTFWCNLPLEAVSKIWSFKTLMEDNKLHFQCSDEKTLCRDRKYFFENYCTLRINLPDFMCSQANVIEK</sequence>
<dbReference type="Proteomes" id="UP000749559">
    <property type="component" value="Unassembled WGS sequence"/>
</dbReference>
<reference evidence="2" key="1">
    <citation type="submission" date="2022-03" db="EMBL/GenBank/DDBJ databases">
        <authorList>
            <person name="Martin C."/>
        </authorList>
    </citation>
    <scope>NUCLEOTIDE SEQUENCE</scope>
</reference>
<protein>
    <submittedName>
        <fullName evidence="2">Uncharacterized protein</fullName>
    </submittedName>
</protein>
<feature type="chain" id="PRO_5035896226" evidence="1">
    <location>
        <begin position="22"/>
        <end position="189"/>
    </location>
</feature>
<organism evidence="2 3">
    <name type="scientific">Owenia fusiformis</name>
    <name type="common">Polychaete worm</name>
    <dbReference type="NCBI Taxonomy" id="6347"/>
    <lineage>
        <taxon>Eukaryota</taxon>
        <taxon>Metazoa</taxon>
        <taxon>Spiralia</taxon>
        <taxon>Lophotrochozoa</taxon>
        <taxon>Annelida</taxon>
        <taxon>Polychaeta</taxon>
        <taxon>Sedentaria</taxon>
        <taxon>Canalipalpata</taxon>
        <taxon>Sabellida</taxon>
        <taxon>Oweniida</taxon>
        <taxon>Oweniidae</taxon>
        <taxon>Owenia</taxon>
    </lineage>
</organism>
<evidence type="ECO:0000313" key="2">
    <source>
        <dbReference type="EMBL" id="CAH1798469.1"/>
    </source>
</evidence>
<evidence type="ECO:0000313" key="3">
    <source>
        <dbReference type="Proteomes" id="UP000749559"/>
    </source>
</evidence>
<dbReference type="EMBL" id="CAIIXF020000011">
    <property type="protein sequence ID" value="CAH1798469.1"/>
    <property type="molecule type" value="Genomic_DNA"/>
</dbReference>
<dbReference type="AlphaFoldDB" id="A0A8S4PYF2"/>
<name>A0A8S4PYF2_OWEFU</name>
<keyword evidence="3" id="KW-1185">Reference proteome</keyword>
<gene>
    <name evidence="2" type="ORF">OFUS_LOCUS22616</name>
</gene>
<proteinExistence type="predicted"/>
<comment type="caution">
    <text evidence="2">The sequence shown here is derived from an EMBL/GenBank/DDBJ whole genome shotgun (WGS) entry which is preliminary data.</text>
</comment>
<evidence type="ECO:0000256" key="1">
    <source>
        <dbReference type="SAM" id="SignalP"/>
    </source>
</evidence>
<accession>A0A8S4PYF2</accession>
<keyword evidence="1" id="KW-0732">Signal</keyword>
<feature type="signal peptide" evidence="1">
    <location>
        <begin position="1"/>
        <end position="21"/>
    </location>
</feature>